<sequence length="84" mass="9246">MPNPGSYVPPPSIGHEIGIMFGFLAAMALAMTLYGIAWNIGNKRSARKEAERIEALKASGWLKEKQGMDVERIEDEKTGNEIVL</sequence>
<dbReference type="EMBL" id="JAMKPW020000002">
    <property type="protein sequence ID" value="KAK8220024.1"/>
    <property type="molecule type" value="Genomic_DNA"/>
</dbReference>
<keyword evidence="2" id="KW-1185">Reference proteome</keyword>
<comment type="caution">
    <text evidence="1">The sequence shown here is derived from an EMBL/GenBank/DDBJ whole genome shotgun (WGS) entry which is preliminary data.</text>
</comment>
<organism evidence="1 2">
    <name type="scientific">Zalaria obscura</name>
    <dbReference type="NCBI Taxonomy" id="2024903"/>
    <lineage>
        <taxon>Eukaryota</taxon>
        <taxon>Fungi</taxon>
        <taxon>Dikarya</taxon>
        <taxon>Ascomycota</taxon>
        <taxon>Pezizomycotina</taxon>
        <taxon>Dothideomycetes</taxon>
        <taxon>Dothideomycetidae</taxon>
        <taxon>Dothideales</taxon>
        <taxon>Zalariaceae</taxon>
        <taxon>Zalaria</taxon>
    </lineage>
</organism>
<dbReference type="Proteomes" id="UP001320706">
    <property type="component" value="Unassembled WGS sequence"/>
</dbReference>
<reference evidence="1" key="1">
    <citation type="submission" date="2024-02" db="EMBL/GenBank/DDBJ databases">
        <title>Metagenome Assembled Genome of Zalaria obscura JY119.</title>
        <authorList>
            <person name="Vighnesh L."/>
            <person name="Jagadeeshwari U."/>
            <person name="Venkata Ramana C."/>
            <person name="Sasikala C."/>
        </authorList>
    </citation>
    <scope>NUCLEOTIDE SEQUENCE</scope>
    <source>
        <strain evidence="1">JY119</strain>
    </source>
</reference>
<name>A0ACC3SNB2_9PEZI</name>
<evidence type="ECO:0000313" key="1">
    <source>
        <dbReference type="EMBL" id="KAK8220024.1"/>
    </source>
</evidence>
<proteinExistence type="predicted"/>
<gene>
    <name evidence="1" type="ORF">M8818_000440</name>
</gene>
<evidence type="ECO:0000313" key="2">
    <source>
        <dbReference type="Proteomes" id="UP001320706"/>
    </source>
</evidence>
<accession>A0ACC3SNB2</accession>
<protein>
    <submittedName>
        <fullName evidence="1">Uncharacterized protein</fullName>
    </submittedName>
</protein>